<comment type="caution">
    <text evidence="1">The sequence shown here is derived from an EMBL/GenBank/DDBJ whole genome shotgun (WGS) entry which is preliminary data.</text>
</comment>
<gene>
    <name evidence="1" type="ORF">FPY71_04225</name>
</gene>
<proteinExistence type="predicted"/>
<keyword evidence="2" id="KW-1185">Reference proteome</keyword>
<evidence type="ECO:0000313" key="2">
    <source>
        <dbReference type="Proteomes" id="UP000324738"/>
    </source>
</evidence>
<reference evidence="1 2" key="1">
    <citation type="submission" date="2019-08" db="EMBL/GenBank/DDBJ databases">
        <title>Aureimonas fodiniaquatilis sp. nov., isolated from a coal mine wastewater.</title>
        <authorList>
            <person name="Kim W."/>
        </authorList>
    </citation>
    <scope>NUCLEOTIDE SEQUENCE [LARGE SCALE GENOMIC DNA]</scope>
    <source>
        <strain evidence="1 2">CAU 1482</strain>
    </source>
</reference>
<name>A0A5B0E2X7_9HYPH</name>
<dbReference type="OrthoDB" id="7862614at2"/>
<dbReference type="Proteomes" id="UP000324738">
    <property type="component" value="Unassembled WGS sequence"/>
</dbReference>
<protein>
    <submittedName>
        <fullName evidence="1">Uncharacterized protein</fullName>
    </submittedName>
</protein>
<accession>A0A5B0E2X7</accession>
<sequence>MVATDRAGAWGVFPRFLQQLLSSGGTVSGKQRHMGYHAMPDLSDNSRGPERERLLAFALREVIAELRLVDVADYIAFLRMEAMGNISDILESSCQLHLKAGALSFSNGGDIQVNWNRPPVVELDMRLLEAATDVHFRLIMAEGKSAVRIDHFPKLSDNETDTGQTRRLIEVLEAVRLPAGHA</sequence>
<dbReference type="AlphaFoldDB" id="A0A5B0E2X7"/>
<dbReference type="EMBL" id="VTWH01000001">
    <property type="protein sequence ID" value="KAA0972311.1"/>
    <property type="molecule type" value="Genomic_DNA"/>
</dbReference>
<dbReference type="RefSeq" id="WP_149297908.1">
    <property type="nucleotide sequence ID" value="NZ_VTWH01000001.1"/>
</dbReference>
<evidence type="ECO:0000313" key="1">
    <source>
        <dbReference type="EMBL" id="KAA0972311.1"/>
    </source>
</evidence>
<organism evidence="1 2">
    <name type="scientific">Aureimonas fodinaquatilis</name>
    <dbReference type="NCBI Taxonomy" id="2565783"/>
    <lineage>
        <taxon>Bacteria</taxon>
        <taxon>Pseudomonadati</taxon>
        <taxon>Pseudomonadota</taxon>
        <taxon>Alphaproteobacteria</taxon>
        <taxon>Hyphomicrobiales</taxon>
        <taxon>Aurantimonadaceae</taxon>
        <taxon>Aureimonas</taxon>
    </lineage>
</organism>